<feature type="binding site" evidence="11">
    <location>
        <position position="7"/>
    </location>
    <ligand>
        <name>Mg(2+)</name>
        <dbReference type="ChEBI" id="CHEBI:18420"/>
    </ligand>
</feature>
<keyword evidence="11" id="KW-0460">Magnesium</keyword>
<comment type="similarity">
    <text evidence="9">Belongs to the gmhB family.</text>
</comment>
<evidence type="ECO:0000256" key="2">
    <source>
        <dbReference type="ARBA" id="ARBA00004496"/>
    </source>
</evidence>
<protein>
    <recommendedName>
        <fullName evidence="8 9">D,D-heptose 1,7-bisphosphate phosphatase</fullName>
        <ecNumber evidence="9">3.1.3.-</ecNumber>
    </recommendedName>
</protein>
<keyword evidence="5 11" id="KW-0479">Metal-binding</keyword>
<feature type="active site" description="Proton donor" evidence="10">
    <location>
        <position position="9"/>
    </location>
</feature>
<dbReference type="NCBIfam" id="TIGR01656">
    <property type="entry name" value="Histidinol-ppas"/>
    <property type="match status" value="1"/>
</dbReference>
<feature type="binding site" evidence="11">
    <location>
        <position position="9"/>
    </location>
    <ligand>
        <name>Mg(2+)</name>
        <dbReference type="ChEBI" id="CHEBI:18420"/>
    </ligand>
</feature>
<dbReference type="InterPro" id="IPR013954">
    <property type="entry name" value="PNK3P"/>
</dbReference>
<proteinExistence type="inferred from homology"/>
<comment type="subunit">
    <text evidence="3">Monomer.</text>
</comment>
<keyword evidence="13" id="KW-1185">Reference proteome</keyword>
<accession>D6GTP2</accession>
<dbReference type="InterPro" id="IPR023214">
    <property type="entry name" value="HAD_sf"/>
</dbReference>
<dbReference type="PATRIC" id="fig|546269.5.peg.858"/>
<evidence type="ECO:0000256" key="6">
    <source>
        <dbReference type="ARBA" id="ARBA00022801"/>
    </source>
</evidence>
<evidence type="ECO:0000313" key="12">
    <source>
        <dbReference type="EMBL" id="EFE27849.2"/>
    </source>
</evidence>
<evidence type="ECO:0000256" key="11">
    <source>
        <dbReference type="PIRSR" id="PIRSR004682-4"/>
    </source>
</evidence>
<dbReference type="SUPFAM" id="SSF56784">
    <property type="entry name" value="HAD-like"/>
    <property type="match status" value="1"/>
</dbReference>
<gene>
    <name evidence="12" type="primary">gmhB</name>
    <name evidence="12" type="ordered locus">HMPREF0389_01481</name>
</gene>
<feature type="binding site" evidence="11">
    <location>
        <position position="100"/>
    </location>
    <ligand>
        <name>Zn(2+)</name>
        <dbReference type="ChEBI" id="CHEBI:29105"/>
    </ligand>
</feature>
<dbReference type="GO" id="GO:0005975">
    <property type="term" value="P:carbohydrate metabolic process"/>
    <property type="evidence" value="ECO:0007669"/>
    <property type="project" value="InterPro"/>
</dbReference>
<feature type="binding site" evidence="11">
    <location>
        <position position="98"/>
    </location>
    <ligand>
        <name>Zn(2+)</name>
        <dbReference type="ChEBI" id="CHEBI:29105"/>
    </ligand>
</feature>
<dbReference type="PANTHER" id="PTHR42891">
    <property type="entry name" value="D-GLYCERO-BETA-D-MANNO-HEPTOSE-1,7-BISPHOSPHATE 7-PHOSPHATASE"/>
    <property type="match status" value="1"/>
</dbReference>
<dbReference type="HOGENOM" id="CLU_085077_4_1_9"/>
<evidence type="ECO:0000256" key="3">
    <source>
        <dbReference type="ARBA" id="ARBA00011245"/>
    </source>
</evidence>
<reference evidence="13" key="1">
    <citation type="submission" date="2010-12" db="EMBL/GenBank/DDBJ databases">
        <title>The genome sequence of Filifactor alocis strain ATCC 35896.</title>
        <authorList>
            <consortium name="The Broad Institute Genome Sequencing Platform"/>
            <person name="Ward D."/>
            <person name="Earl A."/>
            <person name="Feldgarden M."/>
            <person name="Young S.K."/>
            <person name="Gargeya S."/>
            <person name="Zeng Q."/>
            <person name="Alvarado L."/>
            <person name="Berlin A."/>
            <person name="Bochicchio J."/>
            <person name="Chapman S.B."/>
            <person name="Chen Z."/>
            <person name="Freedman E."/>
            <person name="Gellesch M."/>
            <person name="Goldberg J."/>
            <person name="Griggs A."/>
            <person name="Gujja S."/>
            <person name="Heilman E."/>
            <person name="Heiman D."/>
            <person name="Howarth C."/>
            <person name="Mehta T."/>
            <person name="Neiman D."/>
            <person name="Pearson M."/>
            <person name="Roberts A."/>
            <person name="Saif S."/>
            <person name="Shea T."/>
            <person name="Shenoy N."/>
            <person name="Sisk P."/>
            <person name="Stolte C."/>
            <person name="Sykes S."/>
            <person name="White J."/>
            <person name="Yandava C."/>
            <person name="Izard J."/>
            <person name="Blanton J.M."/>
            <person name="Baranova O.V."/>
            <person name="Tanner A.C."/>
            <person name="Dewhirst F.E."/>
            <person name="Haas B."/>
            <person name="Nusbaum C."/>
            <person name="Birren B."/>
        </authorList>
    </citation>
    <scope>NUCLEOTIDE SEQUENCE [LARGE SCALE GENOMIC DNA]</scope>
    <source>
        <strain evidence="13">ATCC 35896 / D40 B5</strain>
    </source>
</reference>
<dbReference type="InterPro" id="IPR004446">
    <property type="entry name" value="Heptose_bisP_phosphatase"/>
</dbReference>
<dbReference type="Proteomes" id="UP000007468">
    <property type="component" value="Chromosome"/>
</dbReference>
<dbReference type="GO" id="GO:0046872">
    <property type="term" value="F:metal ion binding"/>
    <property type="evidence" value="ECO:0007669"/>
    <property type="project" value="UniProtKB-KW"/>
</dbReference>
<keyword evidence="6 9" id="KW-0378">Hydrolase</keyword>
<comment type="cofactor">
    <cofactor evidence="11">
        <name>Zn(2+)</name>
        <dbReference type="ChEBI" id="CHEBI:29105"/>
    </cofactor>
</comment>
<evidence type="ECO:0000256" key="7">
    <source>
        <dbReference type="ARBA" id="ARBA00023277"/>
    </source>
</evidence>
<feature type="binding site" evidence="11">
    <location>
        <position position="128"/>
    </location>
    <ligand>
        <name>Mg(2+)</name>
        <dbReference type="ChEBI" id="CHEBI:18420"/>
    </ligand>
</feature>
<keyword evidence="4 9" id="KW-0963">Cytoplasm</keyword>
<evidence type="ECO:0000256" key="1">
    <source>
        <dbReference type="ARBA" id="ARBA00001946"/>
    </source>
</evidence>
<comment type="subcellular location">
    <subcellularLocation>
        <location evidence="2 9">Cytoplasm</location>
    </subcellularLocation>
</comment>
<dbReference type="Gene3D" id="3.40.50.1000">
    <property type="entry name" value="HAD superfamily/HAD-like"/>
    <property type="match status" value="1"/>
</dbReference>
<evidence type="ECO:0000256" key="10">
    <source>
        <dbReference type="PIRSR" id="PIRSR004682-1"/>
    </source>
</evidence>
<keyword evidence="11" id="KW-0862">Zinc</keyword>
<feature type="binding site" evidence="11">
    <location>
        <position position="90"/>
    </location>
    <ligand>
        <name>Zn(2+)</name>
        <dbReference type="ChEBI" id="CHEBI:29105"/>
    </ligand>
</feature>
<feature type="active site" description="Nucleophile" evidence="10">
    <location>
        <position position="7"/>
    </location>
</feature>
<evidence type="ECO:0000256" key="5">
    <source>
        <dbReference type="ARBA" id="ARBA00022723"/>
    </source>
</evidence>
<dbReference type="InterPro" id="IPR036412">
    <property type="entry name" value="HAD-like_sf"/>
</dbReference>
<dbReference type="RefSeq" id="WP_014262459.1">
    <property type="nucleotide sequence ID" value="NC_016630.1"/>
</dbReference>
<evidence type="ECO:0000256" key="4">
    <source>
        <dbReference type="ARBA" id="ARBA00022490"/>
    </source>
</evidence>
<dbReference type="EMBL" id="CP002390">
    <property type="protein sequence ID" value="EFE27849.2"/>
    <property type="molecule type" value="Genomic_DNA"/>
</dbReference>
<dbReference type="GO" id="GO:0005737">
    <property type="term" value="C:cytoplasm"/>
    <property type="evidence" value="ECO:0007669"/>
    <property type="project" value="UniProtKB-SubCell"/>
</dbReference>
<feature type="binding site" evidence="11">
    <location>
        <position position="92"/>
    </location>
    <ligand>
        <name>Zn(2+)</name>
        <dbReference type="ChEBI" id="CHEBI:29105"/>
    </ligand>
</feature>
<keyword evidence="7 9" id="KW-0119">Carbohydrate metabolism</keyword>
<dbReference type="KEGG" id="faa:HMPREF0389_01481"/>
<name>D6GTP2_FILAD</name>
<organism evidence="12 13">
    <name type="scientific">Filifactor alocis (strain ATCC 35896 / CCUG 47790 / D40 B5)</name>
    <name type="common">Fusobacterium alocis</name>
    <dbReference type="NCBI Taxonomy" id="546269"/>
    <lineage>
        <taxon>Bacteria</taxon>
        <taxon>Bacillati</taxon>
        <taxon>Bacillota</taxon>
        <taxon>Clostridia</taxon>
        <taxon>Peptostreptococcales</taxon>
        <taxon>Filifactoraceae</taxon>
        <taxon>Filifactor</taxon>
    </lineage>
</organism>
<dbReference type="EC" id="3.1.3.-" evidence="9"/>
<evidence type="ECO:0000313" key="13">
    <source>
        <dbReference type="Proteomes" id="UP000007468"/>
    </source>
</evidence>
<dbReference type="eggNOG" id="COG0241">
    <property type="taxonomic scope" value="Bacteria"/>
</dbReference>
<dbReference type="STRING" id="546269.HMPREF0389_01481"/>
<dbReference type="OrthoDB" id="9801899at2"/>
<dbReference type="PANTHER" id="PTHR42891:SF1">
    <property type="entry name" value="D-GLYCERO-BETA-D-MANNO-HEPTOSE-1,7-BISPHOSPHATE 7-PHOSPHATASE"/>
    <property type="match status" value="1"/>
</dbReference>
<dbReference type="NCBIfam" id="TIGR01662">
    <property type="entry name" value="HAD-SF-IIIA"/>
    <property type="match status" value="1"/>
</dbReference>
<dbReference type="InterPro" id="IPR006549">
    <property type="entry name" value="HAD-SF_hydro_IIIA"/>
</dbReference>
<evidence type="ECO:0000256" key="9">
    <source>
        <dbReference type="PIRNR" id="PIRNR004682"/>
    </source>
</evidence>
<dbReference type="GO" id="GO:0016791">
    <property type="term" value="F:phosphatase activity"/>
    <property type="evidence" value="ECO:0007669"/>
    <property type="project" value="InterPro"/>
</dbReference>
<comment type="cofactor">
    <cofactor evidence="1 11">
        <name>Mg(2+)</name>
        <dbReference type="ChEBI" id="CHEBI:18420"/>
    </cofactor>
</comment>
<dbReference type="AlphaFoldDB" id="D6GTP2"/>
<evidence type="ECO:0000256" key="8">
    <source>
        <dbReference type="ARBA" id="ARBA00031828"/>
    </source>
</evidence>
<dbReference type="InterPro" id="IPR006543">
    <property type="entry name" value="Histidinol-phos"/>
</dbReference>
<sequence length="164" mass="18393">MKVAFLDRDGTINLDYPDMDWKNVENPILLDGAITGMKLLNNQGFEIIIVSNQYIIGEGVITFEQFNSFHNQLLEVLAINNIRVLDSFICPHSRTDNCECCKPKTGLILQAIEKYPHIDLSESIMCGDSVSDLKCAKTMGLKFYGIDFGENAIKDLSCLPTLVR</sequence>
<dbReference type="Pfam" id="PF08645">
    <property type="entry name" value="PNK3P"/>
    <property type="match status" value="1"/>
</dbReference>
<dbReference type="PIRSF" id="PIRSF004682">
    <property type="entry name" value="GmhB"/>
    <property type="match status" value="1"/>
</dbReference>